<accession>A0ABY6KUS9</accession>
<protein>
    <submittedName>
        <fullName evidence="1">Uncharacterized protein</fullName>
    </submittedName>
</protein>
<dbReference type="Proteomes" id="UP001235939">
    <property type="component" value="Chromosome 09"/>
</dbReference>
<evidence type="ECO:0000313" key="1">
    <source>
        <dbReference type="EMBL" id="UYV72454.1"/>
    </source>
</evidence>
<dbReference type="PANTHER" id="PTHR46060:SF1">
    <property type="entry name" value="MARINER MOS1 TRANSPOSASE-LIKE PROTEIN"/>
    <property type="match status" value="1"/>
</dbReference>
<dbReference type="Gene3D" id="3.30.420.10">
    <property type="entry name" value="Ribonuclease H-like superfamily/Ribonuclease H"/>
    <property type="match status" value="1"/>
</dbReference>
<organism evidence="1 2">
    <name type="scientific">Cordylochernes scorpioides</name>
    <dbReference type="NCBI Taxonomy" id="51811"/>
    <lineage>
        <taxon>Eukaryota</taxon>
        <taxon>Metazoa</taxon>
        <taxon>Ecdysozoa</taxon>
        <taxon>Arthropoda</taxon>
        <taxon>Chelicerata</taxon>
        <taxon>Arachnida</taxon>
        <taxon>Pseudoscorpiones</taxon>
        <taxon>Cheliferoidea</taxon>
        <taxon>Chernetidae</taxon>
        <taxon>Cordylochernes</taxon>
    </lineage>
</organism>
<dbReference type="PANTHER" id="PTHR46060">
    <property type="entry name" value="MARINER MOS1 TRANSPOSASE-LIKE PROTEIN"/>
    <property type="match status" value="1"/>
</dbReference>
<dbReference type="CDD" id="cd09272">
    <property type="entry name" value="RNase_HI_RT_Ty1"/>
    <property type="match status" value="1"/>
</dbReference>
<reference evidence="1 2" key="1">
    <citation type="submission" date="2022-01" db="EMBL/GenBank/DDBJ databases">
        <title>A chromosomal length assembly of Cordylochernes scorpioides.</title>
        <authorList>
            <person name="Zeh D."/>
            <person name="Zeh J."/>
        </authorList>
    </citation>
    <scope>NUCLEOTIDE SEQUENCE [LARGE SCALE GENOMIC DNA]</scope>
    <source>
        <strain evidence="1">IN4F17</strain>
        <tissue evidence="1">Whole Body</tissue>
    </source>
</reference>
<sequence>MAICEDTKELKWFMNFLSEIGHQSCVEIPLVLKTDSKSAIDCIKGTSHHCRTKHINIKYFFVKDEVSKGNLRISFVNSEVQETDLLTKRLPGDIIQKLLVHMGLLLGPNFDLLTKEHRDDSRSGRPLTSTTDRNIGQVRDLIVADRKIAIDNKSEILGILIITGDETWCFLFDPQTKKQTLEWHTPSSPRMKKVHLDKSKGKCFSIIKVYYEFIKEGNSINKQWKLLHDNAPAHRAIIVQDNLPKHPVSVLPHPPYSPDIAPCDFFFFPKLKMTLKGRRFSSPSEVIEIATVELNKLRKIDFELAFQQLFSR</sequence>
<dbReference type="InterPro" id="IPR052709">
    <property type="entry name" value="Transposase-MT_Hybrid"/>
</dbReference>
<gene>
    <name evidence="1" type="ORF">LAZ67_9003209</name>
</gene>
<evidence type="ECO:0000313" key="2">
    <source>
        <dbReference type="Proteomes" id="UP001235939"/>
    </source>
</evidence>
<dbReference type="InterPro" id="IPR036397">
    <property type="entry name" value="RNaseH_sf"/>
</dbReference>
<proteinExistence type="predicted"/>
<keyword evidence="2" id="KW-1185">Reference proteome</keyword>
<name>A0ABY6KUS9_9ARAC</name>
<dbReference type="EMBL" id="CP092871">
    <property type="protein sequence ID" value="UYV72454.1"/>
    <property type="molecule type" value="Genomic_DNA"/>
</dbReference>